<sequence>MSRKSSFTLMSLPLFLMACVTINIYFPAAAAEKAADRIIEDVWGKEGEQPAPEAKPEESSAVQPQSGQSHNVAIAVLDFFIPAAQAADADISISTPAIDRLRGSMRKRHGKLKGSYKSGAIGLTRDALIKIRDRKAVPLKQRNSLKQLVADENRDRNGLYRAIADANGHPEWEREIRATFAKRWVGKARGGWWYQDRSGGWVQK</sequence>
<comment type="caution">
    <text evidence="3">The sequence shown here is derived from an EMBL/GenBank/DDBJ whole genome shotgun (WGS) entry which is preliminary data.</text>
</comment>
<dbReference type="PROSITE" id="PS51257">
    <property type="entry name" value="PROKAR_LIPOPROTEIN"/>
    <property type="match status" value="1"/>
</dbReference>
<evidence type="ECO:0000313" key="4">
    <source>
        <dbReference type="Proteomes" id="UP000191110"/>
    </source>
</evidence>
<evidence type="ECO:0008006" key="5">
    <source>
        <dbReference type="Google" id="ProtNLM"/>
    </source>
</evidence>
<evidence type="ECO:0000313" key="3">
    <source>
        <dbReference type="EMBL" id="OOZ42038.1"/>
    </source>
</evidence>
<keyword evidence="4" id="KW-1185">Reference proteome</keyword>
<dbReference type="EMBL" id="MPRL01000003">
    <property type="protein sequence ID" value="OOZ42038.1"/>
    <property type="molecule type" value="Genomic_DNA"/>
</dbReference>
<protein>
    <recommendedName>
        <fullName evidence="5">DUF1318 domain-containing protein</fullName>
    </recommendedName>
</protein>
<feature type="signal peptide" evidence="2">
    <location>
        <begin position="1"/>
        <end position="30"/>
    </location>
</feature>
<feature type="chain" id="PRO_5012188138" description="DUF1318 domain-containing protein" evidence="2">
    <location>
        <begin position="31"/>
        <end position="204"/>
    </location>
</feature>
<evidence type="ECO:0000256" key="2">
    <source>
        <dbReference type="SAM" id="SignalP"/>
    </source>
</evidence>
<gene>
    <name evidence="3" type="ORF">BOW53_01485</name>
</gene>
<feature type="compositionally biased region" description="Basic and acidic residues" evidence="1">
    <location>
        <begin position="46"/>
        <end position="58"/>
    </location>
</feature>
<proteinExistence type="predicted"/>
<dbReference type="InterPro" id="IPR008309">
    <property type="entry name" value="YdbL"/>
</dbReference>
<feature type="region of interest" description="Disordered" evidence="1">
    <location>
        <begin position="46"/>
        <end position="67"/>
    </location>
</feature>
<accession>A0A1T2LAA0</accession>
<dbReference type="Pfam" id="PF07027">
    <property type="entry name" value="DUF1318"/>
    <property type="match status" value="1"/>
</dbReference>
<keyword evidence="2" id="KW-0732">Signal</keyword>
<dbReference type="Proteomes" id="UP000191110">
    <property type="component" value="Unassembled WGS sequence"/>
</dbReference>
<organism evidence="3 4">
    <name type="scientific">Solemya pervernicosa gill symbiont</name>
    <dbReference type="NCBI Taxonomy" id="642797"/>
    <lineage>
        <taxon>Bacteria</taxon>
        <taxon>Pseudomonadati</taxon>
        <taxon>Pseudomonadota</taxon>
        <taxon>Gammaproteobacteria</taxon>
        <taxon>sulfur-oxidizing symbionts</taxon>
    </lineage>
</organism>
<dbReference type="RefSeq" id="WP_078482313.1">
    <property type="nucleotide sequence ID" value="NZ_MPRL01000003.1"/>
</dbReference>
<reference evidence="3 4" key="1">
    <citation type="submission" date="2016-11" db="EMBL/GenBank/DDBJ databases">
        <title>Mixed transmission modes and dynamic genome evolution in an obligate animal-bacterial symbiosis.</title>
        <authorList>
            <person name="Russell S.L."/>
            <person name="Corbett-Detig R.B."/>
            <person name="Cavanaugh C.M."/>
        </authorList>
    </citation>
    <scope>NUCLEOTIDE SEQUENCE [LARGE SCALE GENOMIC DNA]</scope>
    <source>
        <strain evidence="3">Sveles-Q1</strain>
    </source>
</reference>
<dbReference type="OrthoDB" id="8526313at2"/>
<evidence type="ECO:0000256" key="1">
    <source>
        <dbReference type="SAM" id="MobiDB-lite"/>
    </source>
</evidence>
<name>A0A1T2LAA0_9GAMM</name>
<dbReference type="AlphaFoldDB" id="A0A1T2LAA0"/>